<dbReference type="InterPro" id="IPR015300">
    <property type="entry name" value="DNA-bd_pseudobarrel_sf"/>
</dbReference>
<comment type="caution">
    <text evidence="8">The sequence shown here is derived from an EMBL/GenBank/DDBJ whole genome shotgun (WGS) entry which is preliminary data.</text>
</comment>
<dbReference type="Pfam" id="PF02362">
    <property type="entry name" value="B3"/>
    <property type="match status" value="1"/>
</dbReference>
<dbReference type="PROSITE" id="PS50863">
    <property type="entry name" value="B3"/>
    <property type="match status" value="1"/>
</dbReference>
<dbReference type="GO" id="GO:0005634">
    <property type="term" value="C:nucleus"/>
    <property type="evidence" value="ECO:0007669"/>
    <property type="project" value="UniProtKB-SubCell"/>
</dbReference>
<dbReference type="GO" id="GO:0003677">
    <property type="term" value="F:DNA binding"/>
    <property type="evidence" value="ECO:0007669"/>
    <property type="project" value="UniProtKB-KW"/>
</dbReference>
<organism evidence="8 9">
    <name type="scientific">Microthlaspi erraticum</name>
    <dbReference type="NCBI Taxonomy" id="1685480"/>
    <lineage>
        <taxon>Eukaryota</taxon>
        <taxon>Viridiplantae</taxon>
        <taxon>Streptophyta</taxon>
        <taxon>Embryophyta</taxon>
        <taxon>Tracheophyta</taxon>
        <taxon>Spermatophyta</taxon>
        <taxon>Magnoliopsida</taxon>
        <taxon>eudicotyledons</taxon>
        <taxon>Gunneridae</taxon>
        <taxon>Pentapetalae</taxon>
        <taxon>rosids</taxon>
        <taxon>malvids</taxon>
        <taxon>Brassicales</taxon>
        <taxon>Brassicaceae</taxon>
        <taxon>Coluteocarpeae</taxon>
        <taxon>Microthlaspi</taxon>
    </lineage>
</organism>
<evidence type="ECO:0000256" key="6">
    <source>
        <dbReference type="SAM" id="MobiDB-lite"/>
    </source>
</evidence>
<dbReference type="AlphaFoldDB" id="A0A6D2KXH2"/>
<dbReference type="PANTHER" id="PTHR31920">
    <property type="entry name" value="B3 DOMAIN-CONTAINING"/>
    <property type="match status" value="1"/>
</dbReference>
<dbReference type="SUPFAM" id="SSF101936">
    <property type="entry name" value="DNA-binding pseudobarrel domain"/>
    <property type="match status" value="2"/>
</dbReference>
<comment type="subcellular location">
    <subcellularLocation>
        <location evidence="1">Nucleus</location>
    </subcellularLocation>
</comment>
<dbReference type="PANTHER" id="PTHR31920:SF61">
    <property type="entry name" value="B3 DOMAIN-CONTAINING PROTEIN REM20"/>
    <property type="match status" value="1"/>
</dbReference>
<evidence type="ECO:0000259" key="7">
    <source>
        <dbReference type="PROSITE" id="PS50863"/>
    </source>
</evidence>
<evidence type="ECO:0000256" key="2">
    <source>
        <dbReference type="ARBA" id="ARBA00023015"/>
    </source>
</evidence>
<protein>
    <recommendedName>
        <fullName evidence="7">TF-B3 domain-containing protein</fullName>
    </recommendedName>
</protein>
<evidence type="ECO:0000256" key="1">
    <source>
        <dbReference type="ARBA" id="ARBA00004123"/>
    </source>
</evidence>
<evidence type="ECO:0000313" key="9">
    <source>
        <dbReference type="Proteomes" id="UP000467841"/>
    </source>
</evidence>
<feature type="region of interest" description="Disordered" evidence="6">
    <location>
        <begin position="119"/>
        <end position="141"/>
    </location>
</feature>
<keyword evidence="5" id="KW-0539">Nucleus</keyword>
<sequence length="257" mass="29259">MDEDGDSLPRFFIKVFLSETASESMAIPLSFMELLEDPLPQTAKLQGTGGRTWTVSFTRIRERAYFTTGWSRFAEDHELVDGEFMTFVYDGYHTFEVSVFARSGVKVTRAVAKTISLSDSDSEAYEEEEEEEDTSVDETSESIYSVSSEETETEAVVGSSANPCFYTILKNRPNDLLIPSKDVRDHGLRFGQTIKFIDKEGTMVGERAKYGDDRVCFKAWDRVCRRNKLKKQDTIRCELLHTNKLVHSIRIHITRGG</sequence>
<evidence type="ECO:0000256" key="5">
    <source>
        <dbReference type="ARBA" id="ARBA00023242"/>
    </source>
</evidence>
<dbReference type="InterPro" id="IPR003340">
    <property type="entry name" value="B3_DNA-bd"/>
</dbReference>
<proteinExistence type="predicted"/>
<gene>
    <name evidence="8" type="ORF">MERR_LOCUS45238</name>
</gene>
<keyword evidence="2" id="KW-0805">Transcription regulation</keyword>
<name>A0A6D2KXH2_9BRAS</name>
<keyword evidence="3" id="KW-0238">DNA-binding</keyword>
<dbReference type="OrthoDB" id="1666376at2759"/>
<accession>A0A6D2KXH2</accession>
<evidence type="ECO:0000256" key="3">
    <source>
        <dbReference type="ARBA" id="ARBA00023125"/>
    </source>
</evidence>
<keyword evidence="4" id="KW-0804">Transcription</keyword>
<dbReference type="SMART" id="SM01019">
    <property type="entry name" value="B3"/>
    <property type="match status" value="2"/>
</dbReference>
<evidence type="ECO:0000313" key="8">
    <source>
        <dbReference type="EMBL" id="CAA7058002.1"/>
    </source>
</evidence>
<evidence type="ECO:0000256" key="4">
    <source>
        <dbReference type="ARBA" id="ARBA00023163"/>
    </source>
</evidence>
<dbReference type="CDD" id="cd10017">
    <property type="entry name" value="B3_DNA"/>
    <property type="match status" value="1"/>
</dbReference>
<feature type="compositionally biased region" description="Acidic residues" evidence="6">
    <location>
        <begin position="120"/>
        <end position="140"/>
    </location>
</feature>
<reference evidence="8" key="1">
    <citation type="submission" date="2020-01" db="EMBL/GenBank/DDBJ databases">
        <authorList>
            <person name="Mishra B."/>
        </authorList>
    </citation>
    <scope>NUCLEOTIDE SEQUENCE [LARGE SCALE GENOMIC DNA]</scope>
</reference>
<dbReference type="EMBL" id="CACVBM020001717">
    <property type="protein sequence ID" value="CAA7058002.1"/>
    <property type="molecule type" value="Genomic_DNA"/>
</dbReference>
<feature type="domain" description="TF-B3" evidence="7">
    <location>
        <begin position="10"/>
        <end position="103"/>
    </location>
</feature>
<keyword evidence="9" id="KW-1185">Reference proteome</keyword>
<dbReference type="Gene3D" id="2.40.330.10">
    <property type="entry name" value="DNA-binding pseudobarrel domain"/>
    <property type="match status" value="2"/>
</dbReference>
<dbReference type="Proteomes" id="UP000467841">
    <property type="component" value="Unassembled WGS sequence"/>
</dbReference>
<dbReference type="InterPro" id="IPR050655">
    <property type="entry name" value="Plant_B3_domain"/>
</dbReference>